<evidence type="ECO:0000256" key="1">
    <source>
        <dbReference type="SAM" id="Coils"/>
    </source>
</evidence>
<comment type="caution">
    <text evidence="3">The sequence shown here is derived from an EMBL/GenBank/DDBJ whole genome shotgun (WGS) entry which is preliminary data.</text>
</comment>
<organism evidence="3 4">
    <name type="scientific">Paradesertivirga mongoliensis</name>
    <dbReference type="NCBI Taxonomy" id="2100740"/>
    <lineage>
        <taxon>Bacteria</taxon>
        <taxon>Pseudomonadati</taxon>
        <taxon>Bacteroidota</taxon>
        <taxon>Sphingobacteriia</taxon>
        <taxon>Sphingobacteriales</taxon>
        <taxon>Sphingobacteriaceae</taxon>
        <taxon>Paradesertivirga</taxon>
    </lineage>
</organism>
<accession>A0ABW4ZP03</accession>
<feature type="compositionally biased region" description="Low complexity" evidence="2">
    <location>
        <begin position="909"/>
        <end position="923"/>
    </location>
</feature>
<dbReference type="RefSeq" id="WP_255900512.1">
    <property type="nucleotide sequence ID" value="NZ_JAFMZO010000002.1"/>
</dbReference>
<feature type="region of interest" description="Disordered" evidence="2">
    <location>
        <begin position="504"/>
        <end position="523"/>
    </location>
</feature>
<feature type="coiled-coil region" evidence="1">
    <location>
        <begin position="586"/>
        <end position="633"/>
    </location>
</feature>
<evidence type="ECO:0000313" key="3">
    <source>
        <dbReference type="EMBL" id="MFD2163655.1"/>
    </source>
</evidence>
<protein>
    <submittedName>
        <fullName evidence="3">Uncharacterized protein</fullName>
    </submittedName>
</protein>
<dbReference type="EMBL" id="JBHUHZ010000002">
    <property type="protein sequence ID" value="MFD2163655.1"/>
    <property type="molecule type" value="Genomic_DNA"/>
</dbReference>
<proteinExistence type="predicted"/>
<evidence type="ECO:0000256" key="2">
    <source>
        <dbReference type="SAM" id="MobiDB-lite"/>
    </source>
</evidence>
<keyword evidence="1" id="KW-0175">Coiled coil</keyword>
<keyword evidence="4" id="KW-1185">Reference proteome</keyword>
<evidence type="ECO:0000313" key="4">
    <source>
        <dbReference type="Proteomes" id="UP001597387"/>
    </source>
</evidence>
<feature type="coiled-coil region" evidence="1">
    <location>
        <begin position="18"/>
        <end position="78"/>
    </location>
</feature>
<sequence>MAKSRTDVESVVKLVINGQQAKTEMKEISNSIRKYESEIIRMKKADNPKAYQEKAQAIATMKQALNAAKKEMSGMTEESKKFGTSWKTIAAGVVGANVFQNIAGSAMSAIVRIKDAYGEAQKFRAILTNAFNGDGSKANNALKMLNDFAAKTPFSLASATESYIKLVNRGIVPTQQELIKMGDLAASQGKELNMFVEAILDAQTGENERLKEFGIQASKNGDKVSFTFKGITKEVDNTAEAINKALVSFGEMEGVSGTMEAVSKTIVGLQSNIGDSWDQIFAKLGSKGEGFIYGFFKTYADALDFVNTKLLSTESASMQLTREWAKNAEQSVNLEKKLNPLIDRHDQLKAKTKLNKDEQVELKKVIGGIAAIMPSAVTQWDNLGNAISVNTTKAKQFIEIQKAVLKEQNKDALAKHIKETNALYRERYRLTTALNSAPVVDGKRGTKGALELGGNKVTMTPEVQQAALDRLKKVNAEIEKNKLIRMNLEGWQYDNILNMDEVKPSGGTDAGGGGTKDKNAKAEKEANQLQTILDRMDDAYKAATAKRLEGFAAEEQAITNKYDKERREAEQYLTDSAKLSAALASIKKAETAEMEALSKKIKAENEKEQDDQLKKAQKEYADFLKKEADTQQKIFELGMDARQKEQLAVDDQFEKLIIAADEVGADTTLIYEKWIEAKSAIEDKYLEKSQEKVIEAEAKKNEAMLQAASQISNDVFAIMSNSRTAQTDAAIADLERQREAELSNKNLSDKQKEAINAKYDEKIKSERRKAWQAEQKAAIAQAVINGALAMTKVSAQTGVLTFAFSPIVAALTAAQVAVIASQKAPQFAKGGFVPDGPSHQRGGIKMIDSITGAMVGEMEGGEPIISRETYANNPELVDALLYSGQRKNGARLSIDMGAMQQAERMYRNGGVSPVGSSSLPVASKAQNPQAANNLDELKGMMAEMMTAIRIVDEKPTVFSTMLFEEHNKRIMQVRQDAGA</sequence>
<reference evidence="4" key="1">
    <citation type="journal article" date="2019" name="Int. J. Syst. Evol. Microbiol.">
        <title>The Global Catalogue of Microorganisms (GCM) 10K type strain sequencing project: providing services to taxonomists for standard genome sequencing and annotation.</title>
        <authorList>
            <consortium name="The Broad Institute Genomics Platform"/>
            <consortium name="The Broad Institute Genome Sequencing Center for Infectious Disease"/>
            <person name="Wu L."/>
            <person name="Ma J."/>
        </authorList>
    </citation>
    <scope>NUCLEOTIDE SEQUENCE [LARGE SCALE GENOMIC DNA]</scope>
    <source>
        <strain evidence="4">KCTC 42217</strain>
    </source>
</reference>
<gene>
    <name evidence="3" type="ORF">ACFSJU_14695</name>
</gene>
<name>A0ABW4ZP03_9SPHI</name>
<dbReference type="Proteomes" id="UP001597387">
    <property type="component" value="Unassembled WGS sequence"/>
</dbReference>
<feature type="region of interest" description="Disordered" evidence="2">
    <location>
        <begin position="908"/>
        <end position="927"/>
    </location>
</feature>